<protein>
    <recommendedName>
        <fullName evidence="1">CHK kinase-like domain-containing protein</fullName>
    </recommendedName>
</protein>
<dbReference type="PANTHER" id="PTHR11012:SF55">
    <property type="entry name" value="BHLH DOMAIN-CONTAINING PROTEIN"/>
    <property type="match status" value="1"/>
</dbReference>
<dbReference type="InterPro" id="IPR015897">
    <property type="entry name" value="CHK_kinase-like"/>
</dbReference>
<dbReference type="SUPFAM" id="SSF56112">
    <property type="entry name" value="Protein kinase-like (PK-like)"/>
    <property type="match status" value="1"/>
</dbReference>
<dbReference type="AlphaFoldDB" id="A0ABD1F9Z8"/>
<evidence type="ECO:0000313" key="2">
    <source>
        <dbReference type="EMBL" id="KAL1513337.1"/>
    </source>
</evidence>
<keyword evidence="3" id="KW-1185">Reference proteome</keyword>
<evidence type="ECO:0000259" key="1">
    <source>
        <dbReference type="SMART" id="SM00587"/>
    </source>
</evidence>
<dbReference type="SMART" id="SM00587">
    <property type="entry name" value="CHK"/>
    <property type="match status" value="1"/>
</dbReference>
<dbReference type="PANTHER" id="PTHR11012">
    <property type="entry name" value="PROTEIN KINASE-LIKE DOMAIN-CONTAINING"/>
    <property type="match status" value="1"/>
</dbReference>
<dbReference type="Pfam" id="PF02958">
    <property type="entry name" value="EcKL"/>
    <property type="match status" value="1"/>
</dbReference>
<accession>A0ABD1F9Z8</accession>
<dbReference type="Proteomes" id="UP001566132">
    <property type="component" value="Unassembled WGS sequence"/>
</dbReference>
<dbReference type="InterPro" id="IPR004119">
    <property type="entry name" value="EcKL"/>
</dbReference>
<comment type="caution">
    <text evidence="2">The sequence shown here is derived from an EMBL/GenBank/DDBJ whole genome shotgun (WGS) entry which is preliminary data.</text>
</comment>
<name>A0ABD1F9Z8_HYPHA</name>
<evidence type="ECO:0000313" key="3">
    <source>
        <dbReference type="Proteomes" id="UP001566132"/>
    </source>
</evidence>
<organism evidence="2 3">
    <name type="scientific">Hypothenemus hampei</name>
    <name type="common">Coffee berry borer</name>
    <dbReference type="NCBI Taxonomy" id="57062"/>
    <lineage>
        <taxon>Eukaryota</taxon>
        <taxon>Metazoa</taxon>
        <taxon>Ecdysozoa</taxon>
        <taxon>Arthropoda</taxon>
        <taxon>Hexapoda</taxon>
        <taxon>Insecta</taxon>
        <taxon>Pterygota</taxon>
        <taxon>Neoptera</taxon>
        <taxon>Endopterygota</taxon>
        <taxon>Coleoptera</taxon>
        <taxon>Polyphaga</taxon>
        <taxon>Cucujiformia</taxon>
        <taxon>Curculionidae</taxon>
        <taxon>Scolytinae</taxon>
        <taxon>Hypothenemus</taxon>
    </lineage>
</organism>
<sequence>MAEHVACYGTDCSICRCCINLHRGKPALFEDLDLVLQYHFGDSVKLAVSELLYNDKCQVVRSYLFRSILNVSGSMVIEVKKPEPKDIVLYVFVKLSPRVYSTNKLMAKMQLIQKFQKEQYLYTKMITEFTEYQIQSTEDCPKDKRFVNLFPICYGTREPYANEDAQIKYCGLTILENLVTSPTNSYIRVKPTVDLTLEEEITIIKKMALMHAVPLALKAKETTKFKTYLPFLTDMHLIYKKEDRIHRKTKILMEYIAKIPSLRPYVEIIKANLRESLKIEINSNDKWVGFAHGELSAFNICIKQSKKMENIDAKFLDLQHAAYRHVLSDVAFFFLTTLTENHLKNHYNKLTQAYYDTFQEIIRSLDGDEDSFGSYETFETELRFCIRAELFRAVMHLKYLCAHEGRDENIQSLSSWYDIDDAIIIWHMSEARLLRKLEFIFQNLFDLNILSRNQPIDKSIVESDSEEEDVKLVFDQFLSTIMEPEPEPIKASQQQQEEEMIQTATDLALKLAEAVMDKTPQQEPHEVITQTASDLALKLAQAIIKQTPQQQDEMK</sequence>
<gene>
    <name evidence="2" type="ORF">ABEB36_002758</name>
</gene>
<reference evidence="2 3" key="1">
    <citation type="submission" date="2024-05" db="EMBL/GenBank/DDBJ databases">
        <title>Genetic variation in Jamaican populations of the coffee berry borer (Hypothenemus hampei).</title>
        <authorList>
            <person name="Errbii M."/>
            <person name="Myrie A."/>
        </authorList>
    </citation>
    <scope>NUCLEOTIDE SEQUENCE [LARGE SCALE GENOMIC DNA]</scope>
    <source>
        <strain evidence="2">JA-Hopewell-2020-01-JO</strain>
        <tissue evidence="2">Whole body</tissue>
    </source>
</reference>
<dbReference type="InterPro" id="IPR011009">
    <property type="entry name" value="Kinase-like_dom_sf"/>
</dbReference>
<proteinExistence type="predicted"/>
<feature type="domain" description="CHK kinase-like" evidence="1">
    <location>
        <begin position="173"/>
        <end position="364"/>
    </location>
</feature>
<dbReference type="EMBL" id="JBDJPC010000002">
    <property type="protein sequence ID" value="KAL1513337.1"/>
    <property type="molecule type" value="Genomic_DNA"/>
</dbReference>